<keyword evidence="2" id="KW-1185">Reference proteome</keyword>
<protein>
    <submittedName>
        <fullName evidence="1">Uncharacterized protein</fullName>
    </submittedName>
</protein>
<organism evidence="1 2">
    <name type="scientific">Ovis ammon polii x Ovis aries</name>
    <dbReference type="NCBI Taxonomy" id="2918886"/>
    <lineage>
        <taxon>Eukaryota</taxon>
        <taxon>Metazoa</taxon>
        <taxon>Chordata</taxon>
        <taxon>Craniata</taxon>
        <taxon>Vertebrata</taxon>
        <taxon>Euteleostomi</taxon>
        <taxon>Mammalia</taxon>
        <taxon>Eutheria</taxon>
        <taxon>Laurasiatheria</taxon>
        <taxon>Artiodactyla</taxon>
        <taxon>Ruminantia</taxon>
        <taxon>Pecora</taxon>
        <taxon>Bovidae</taxon>
        <taxon>Caprinae</taxon>
        <taxon>Ovis</taxon>
    </lineage>
</organism>
<dbReference type="EMBL" id="CM043041">
    <property type="protein sequence ID" value="KAI4571439.1"/>
    <property type="molecule type" value="Genomic_DNA"/>
</dbReference>
<reference evidence="1" key="1">
    <citation type="submission" date="2022-03" db="EMBL/GenBank/DDBJ databases">
        <title>Genomic analyses of argali, domestic sheep and their hybrids provide insights into chromosomal evolution, heterosis and genetic basis of agronomic traits.</title>
        <authorList>
            <person name="Li M."/>
        </authorList>
    </citation>
    <scope>NUCLEOTIDE SEQUENCE</scope>
    <source>
        <strain evidence="1">F1 hybrid</strain>
    </source>
</reference>
<evidence type="ECO:0000313" key="2">
    <source>
        <dbReference type="Proteomes" id="UP001057279"/>
    </source>
</evidence>
<gene>
    <name evidence="1" type="ORF">MJG53_013545</name>
</gene>
<dbReference type="Proteomes" id="UP001057279">
    <property type="component" value="Linkage Group LG16"/>
</dbReference>
<name>A0ACB9UJ78_9CETA</name>
<proteinExistence type="predicted"/>
<accession>A0ACB9UJ78</accession>
<comment type="caution">
    <text evidence="1">The sequence shown here is derived from an EMBL/GenBank/DDBJ whole genome shotgun (WGS) entry which is preliminary data.</text>
</comment>
<evidence type="ECO:0000313" key="1">
    <source>
        <dbReference type="EMBL" id="KAI4571439.1"/>
    </source>
</evidence>
<sequence length="146" mass="15907">MSTRGRQTSFHRVRQTLRPGPAGPSPSGREAASQPRAQRCPARHTAPSSGLPAGVSPLKPLPPSAPLPPGSCRPGPWPALRPPAGPSAQQKKKVSTRPGRRPQLPFLQDQLYLLSKRQTDLDLCYLCQVSRKCRLKFKKFITVGSL</sequence>